<keyword evidence="1" id="KW-1133">Transmembrane helix</keyword>
<gene>
    <name evidence="2" type="ORF">CLNEO_01990</name>
</gene>
<proteinExistence type="predicted"/>
<organism evidence="2 3">
    <name type="scientific">Anaerotignum neopropionicum</name>
    <dbReference type="NCBI Taxonomy" id="36847"/>
    <lineage>
        <taxon>Bacteria</taxon>
        <taxon>Bacillati</taxon>
        <taxon>Bacillota</taxon>
        <taxon>Clostridia</taxon>
        <taxon>Lachnospirales</taxon>
        <taxon>Anaerotignaceae</taxon>
        <taxon>Anaerotignum</taxon>
    </lineage>
</organism>
<comment type="caution">
    <text evidence="2">The sequence shown here is derived from an EMBL/GenBank/DDBJ whole genome shotgun (WGS) entry which is preliminary data.</text>
</comment>
<dbReference type="EMBL" id="LRVM01000001">
    <property type="protein sequence ID" value="KXL54103.1"/>
    <property type="molecule type" value="Genomic_DNA"/>
</dbReference>
<keyword evidence="3" id="KW-1185">Reference proteome</keyword>
<dbReference type="Proteomes" id="UP000070539">
    <property type="component" value="Unassembled WGS sequence"/>
</dbReference>
<protein>
    <recommendedName>
        <fullName evidence="4">DUF4179 domain-containing protein</fullName>
    </recommendedName>
</protein>
<dbReference type="OrthoDB" id="1705981at2"/>
<evidence type="ECO:0008006" key="4">
    <source>
        <dbReference type="Google" id="ProtNLM"/>
    </source>
</evidence>
<name>A0A136WI34_9FIRM</name>
<evidence type="ECO:0000313" key="3">
    <source>
        <dbReference type="Proteomes" id="UP000070539"/>
    </source>
</evidence>
<keyword evidence="1" id="KW-0472">Membrane</keyword>
<dbReference type="AlphaFoldDB" id="A0A136WI34"/>
<keyword evidence="1" id="KW-0812">Transmembrane</keyword>
<sequence length="374" mass="42322">MEDKELDQLLKNALSKDFELDDKLNTKILQKVRENEMKDVRKIRRFPIVAAICCALFCCTAFAAWKYLTPKDVAIEYGDKQLAAAFEGNDAILMDESKTYDEYTVKLLGAVSGQNLTNFCTDGQVVSERTYAVVAIAKTDGTPMPKTSDDDYGKDPFFISPLIQGLNPQQYNIMTMNGGYFDIVREGIMYRMIECDNIQIFADHALYLCVSNSTFYEGDAYQYNEKTGDISVNESYKGMNLLFDFPLNKDKGNKEAAQEYLKELSDAQEADAQEGSNEEEEAVQNVDINEIMNHWTLVSKEKVTPDQDERIYYSYKTSNGSGEGFITVDALFEKDEIGYSKNLSISESDTGQNTVIYYRDEKGDVTVSVYETVK</sequence>
<evidence type="ECO:0000313" key="2">
    <source>
        <dbReference type="EMBL" id="KXL54103.1"/>
    </source>
</evidence>
<dbReference type="RefSeq" id="WP_083531786.1">
    <property type="nucleotide sequence ID" value="NZ_LRVM01000001.1"/>
</dbReference>
<feature type="transmembrane region" description="Helical" evidence="1">
    <location>
        <begin position="46"/>
        <end position="65"/>
    </location>
</feature>
<accession>A0A136WI34</accession>
<reference evidence="2 3" key="1">
    <citation type="submission" date="2016-01" db="EMBL/GenBank/DDBJ databases">
        <title>Genome sequence of Clostridium neopropionicum X4, DSM-3847.</title>
        <authorList>
            <person name="Poehlein A."/>
            <person name="Beck M.H."/>
            <person name="Bengelsdorf F.R."/>
            <person name="Daniel R."/>
            <person name="Duerre P."/>
        </authorList>
    </citation>
    <scope>NUCLEOTIDE SEQUENCE [LARGE SCALE GENOMIC DNA]</scope>
    <source>
        <strain evidence="2 3">DSM-3847</strain>
    </source>
</reference>
<evidence type="ECO:0000256" key="1">
    <source>
        <dbReference type="SAM" id="Phobius"/>
    </source>
</evidence>